<dbReference type="Pfam" id="PF21948">
    <property type="entry name" value="LplA-B_cat"/>
    <property type="match status" value="1"/>
</dbReference>
<dbReference type="PROSITE" id="PS51733">
    <property type="entry name" value="BPL_LPL_CATALYTIC"/>
    <property type="match status" value="1"/>
</dbReference>
<organism evidence="2 3">
    <name type="scientific">Colocasia esculenta</name>
    <name type="common">Wild taro</name>
    <name type="synonym">Arum esculentum</name>
    <dbReference type="NCBI Taxonomy" id="4460"/>
    <lineage>
        <taxon>Eukaryota</taxon>
        <taxon>Viridiplantae</taxon>
        <taxon>Streptophyta</taxon>
        <taxon>Embryophyta</taxon>
        <taxon>Tracheophyta</taxon>
        <taxon>Spermatophyta</taxon>
        <taxon>Magnoliopsida</taxon>
        <taxon>Liliopsida</taxon>
        <taxon>Araceae</taxon>
        <taxon>Aroideae</taxon>
        <taxon>Colocasieae</taxon>
        <taxon>Colocasia</taxon>
    </lineage>
</organism>
<sequence length="150" mass="16801">MMSGLALPCSLPAGSTLLDRQLGSNARASGMVLWASRNGPSAVETERRSRRRCDCFDLYRELVPYKEAWSWQKSLVERRHALMDRGEDDSDTLIILQHPPVYTLGTGSLEGNLKFDMKDAPYDVYRTERGGEVTYHGPGQGLAPPAVFRR</sequence>
<dbReference type="PANTHER" id="PTHR10993">
    <property type="entry name" value="OCTANOYLTRANSFERASE"/>
    <property type="match status" value="1"/>
</dbReference>
<dbReference type="GO" id="GO:0033819">
    <property type="term" value="F:lipoyl(octanoyl) transferase activity"/>
    <property type="evidence" value="ECO:0007669"/>
    <property type="project" value="TreeGrafter"/>
</dbReference>
<accession>A0A843VCR8</accession>
<reference evidence="2" key="1">
    <citation type="submission" date="2017-07" db="EMBL/GenBank/DDBJ databases">
        <title>Taro Niue Genome Assembly and Annotation.</title>
        <authorList>
            <person name="Atibalentja N."/>
            <person name="Keating K."/>
            <person name="Fields C.J."/>
        </authorList>
    </citation>
    <scope>NUCLEOTIDE SEQUENCE</scope>
    <source>
        <strain evidence="2">Niue_2</strain>
        <tissue evidence="2">Leaf</tissue>
    </source>
</reference>
<gene>
    <name evidence="2" type="ORF">Taro_021866</name>
</gene>
<name>A0A843VCR8_COLES</name>
<proteinExistence type="predicted"/>
<dbReference type="SUPFAM" id="SSF55681">
    <property type="entry name" value="Class II aaRS and biotin synthetases"/>
    <property type="match status" value="1"/>
</dbReference>
<evidence type="ECO:0000313" key="2">
    <source>
        <dbReference type="EMBL" id="MQL89289.1"/>
    </source>
</evidence>
<dbReference type="EMBL" id="NMUH01001135">
    <property type="protein sequence ID" value="MQL89289.1"/>
    <property type="molecule type" value="Genomic_DNA"/>
</dbReference>
<comment type="caution">
    <text evidence="2">The sequence shown here is derived from an EMBL/GenBank/DDBJ whole genome shotgun (WGS) entry which is preliminary data.</text>
</comment>
<dbReference type="AlphaFoldDB" id="A0A843VCR8"/>
<feature type="domain" description="BPL/LPL catalytic" evidence="1">
    <location>
        <begin position="87"/>
        <end position="150"/>
    </location>
</feature>
<keyword evidence="3" id="KW-1185">Reference proteome</keyword>
<dbReference type="OrthoDB" id="19908at2759"/>
<evidence type="ECO:0000313" key="3">
    <source>
        <dbReference type="Proteomes" id="UP000652761"/>
    </source>
</evidence>
<dbReference type="GO" id="GO:0009249">
    <property type="term" value="P:protein lipoylation"/>
    <property type="evidence" value="ECO:0007669"/>
    <property type="project" value="TreeGrafter"/>
</dbReference>
<protein>
    <recommendedName>
        <fullName evidence="1">BPL/LPL catalytic domain-containing protein</fullName>
    </recommendedName>
</protein>
<dbReference type="PANTHER" id="PTHR10993:SF7">
    <property type="entry name" value="LIPOYLTRANSFERASE 2, MITOCHONDRIAL-RELATED"/>
    <property type="match status" value="1"/>
</dbReference>
<dbReference type="Gene3D" id="3.30.930.10">
    <property type="entry name" value="Bira Bifunctional Protein, Domain 2"/>
    <property type="match status" value="1"/>
</dbReference>
<evidence type="ECO:0000259" key="1">
    <source>
        <dbReference type="PROSITE" id="PS51733"/>
    </source>
</evidence>
<dbReference type="InterPro" id="IPR045864">
    <property type="entry name" value="aa-tRNA-synth_II/BPL/LPL"/>
</dbReference>
<dbReference type="InterPro" id="IPR004143">
    <property type="entry name" value="BPL_LPL_catalytic"/>
</dbReference>
<dbReference type="Proteomes" id="UP000652761">
    <property type="component" value="Unassembled WGS sequence"/>
</dbReference>